<keyword evidence="1" id="KW-1133">Transmembrane helix</keyword>
<dbReference type="Proteomes" id="UP001432027">
    <property type="component" value="Unassembled WGS sequence"/>
</dbReference>
<organism evidence="2 3">
    <name type="scientific">Pristionchus entomophagus</name>
    <dbReference type="NCBI Taxonomy" id="358040"/>
    <lineage>
        <taxon>Eukaryota</taxon>
        <taxon>Metazoa</taxon>
        <taxon>Ecdysozoa</taxon>
        <taxon>Nematoda</taxon>
        <taxon>Chromadorea</taxon>
        <taxon>Rhabditida</taxon>
        <taxon>Rhabditina</taxon>
        <taxon>Diplogasteromorpha</taxon>
        <taxon>Diplogasteroidea</taxon>
        <taxon>Neodiplogasteridae</taxon>
        <taxon>Pristionchus</taxon>
    </lineage>
</organism>
<comment type="caution">
    <text evidence="2">The sequence shown here is derived from an EMBL/GenBank/DDBJ whole genome shotgun (WGS) entry which is preliminary data.</text>
</comment>
<reference evidence="2" key="1">
    <citation type="submission" date="2023-10" db="EMBL/GenBank/DDBJ databases">
        <title>Genome assembly of Pristionchus species.</title>
        <authorList>
            <person name="Yoshida K."/>
            <person name="Sommer R.J."/>
        </authorList>
    </citation>
    <scope>NUCLEOTIDE SEQUENCE</scope>
    <source>
        <strain evidence="2">RS0144</strain>
    </source>
</reference>
<keyword evidence="3" id="KW-1185">Reference proteome</keyword>
<gene>
    <name evidence="2" type="ORF">PENTCL1PPCAC_20349</name>
</gene>
<sequence length="93" mass="10434">VLLCAAVSISILFAHMYFVIHQESNNRSSRSVSFNRRSLFSYLIQLAVSLSMIVVPAAVLFLGLAKPELIAFGKVMMEYRVTTSTICNTTWCR</sequence>
<evidence type="ECO:0000256" key="1">
    <source>
        <dbReference type="SAM" id="Phobius"/>
    </source>
</evidence>
<protein>
    <recommendedName>
        <fullName evidence="4">G protein-coupled receptor</fullName>
    </recommendedName>
</protein>
<dbReference type="AlphaFoldDB" id="A0AAV5TUR0"/>
<feature type="non-terminal residue" evidence="2">
    <location>
        <position position="1"/>
    </location>
</feature>
<proteinExistence type="predicted"/>
<keyword evidence="1" id="KW-0812">Transmembrane</keyword>
<name>A0AAV5TUR0_9BILA</name>
<evidence type="ECO:0000313" key="3">
    <source>
        <dbReference type="Proteomes" id="UP001432027"/>
    </source>
</evidence>
<dbReference type="EMBL" id="BTSX01000005">
    <property type="protein sequence ID" value="GMS98174.1"/>
    <property type="molecule type" value="Genomic_DNA"/>
</dbReference>
<evidence type="ECO:0000313" key="2">
    <source>
        <dbReference type="EMBL" id="GMS98174.1"/>
    </source>
</evidence>
<feature type="transmembrane region" description="Helical" evidence="1">
    <location>
        <begin position="40"/>
        <end position="64"/>
    </location>
</feature>
<evidence type="ECO:0008006" key="4">
    <source>
        <dbReference type="Google" id="ProtNLM"/>
    </source>
</evidence>
<keyword evidence="1" id="KW-0472">Membrane</keyword>
<accession>A0AAV5TUR0</accession>